<proteinExistence type="predicted"/>
<dbReference type="AlphaFoldDB" id="A0A6N2QYS7"/>
<feature type="transmembrane region" description="Helical" evidence="1">
    <location>
        <begin position="229"/>
        <end position="249"/>
    </location>
</feature>
<keyword evidence="1" id="KW-1133">Transmembrane helix</keyword>
<feature type="transmembrane region" description="Helical" evidence="1">
    <location>
        <begin position="322"/>
        <end position="339"/>
    </location>
</feature>
<feature type="transmembrane region" description="Helical" evidence="1">
    <location>
        <begin position="184"/>
        <end position="217"/>
    </location>
</feature>
<feature type="transmembrane region" description="Helical" evidence="1">
    <location>
        <begin position="255"/>
        <end position="272"/>
    </location>
</feature>
<feature type="transmembrane region" description="Helical" evidence="1">
    <location>
        <begin position="100"/>
        <end position="125"/>
    </location>
</feature>
<feature type="transmembrane region" description="Helical" evidence="1">
    <location>
        <begin position="70"/>
        <end position="93"/>
    </location>
</feature>
<keyword evidence="1" id="KW-0472">Membrane</keyword>
<feature type="transmembrane region" description="Helical" evidence="1">
    <location>
        <begin position="532"/>
        <end position="554"/>
    </location>
</feature>
<feature type="transmembrane region" description="Helical" evidence="1">
    <location>
        <begin position="277"/>
        <end position="295"/>
    </location>
</feature>
<feature type="transmembrane region" description="Helical" evidence="1">
    <location>
        <begin position="23"/>
        <end position="50"/>
    </location>
</feature>
<keyword evidence="1" id="KW-0812">Transmembrane</keyword>
<feature type="transmembrane region" description="Helical" evidence="1">
    <location>
        <begin position="506"/>
        <end position="526"/>
    </location>
</feature>
<evidence type="ECO:0000256" key="1">
    <source>
        <dbReference type="SAM" id="Phobius"/>
    </source>
</evidence>
<name>A0A6N2QYS7_9BIFI</name>
<protein>
    <recommendedName>
        <fullName evidence="3">Glycosyltransferase RgtA/B/C/D-like domain-containing protein</fullName>
    </recommendedName>
</protein>
<sequence>MNERNVHAVSERQSVFWRTVPRWLTVLALGFQAAVVAVLLVLSICFTVIFERSAPEPGNVTERVHYHLGLPSIPFVLGIVALFAALALLAVGIARLPKRWVLVALLVYVTVVQIIWITSLGLTTYGYPDSRSLMDAADTLLKGNLNQFSPDFCPHGSTEAACVNRGIPSAYTYFSYYPFQSGPMLWYLLVFALFGAKNVFAFQIVSALAVTALVAVLWRFGTHLGLDAVGHGAFTVLVATCVPLLMFAAFVYPNAVGFFITIAGAAVVAEAFHMKKVWTSGLTIVAGFLICGIGIVFKSTYQIVILAAILAVIFAVWRNRRFWQLIVAFVSAGGAFVISKLPVSLVQHWTGQDFGKGMPMISWIALGLGEPDNVPAGWWSRFALDAFEKTGNDYAQQSQISTDFVKSRLAELLGDPGEGLRFFTAKLASEWAEPTFMTSLYSELGDSSNHFSGLASFLLVGRGSNILLRYENVAQTVMYLLAFIGLIALTRAVFRNRNEEGNADKVFVQVLLCASFLGGFLCYVLWEAKGIYTLPFYLLLVPMAAYGIQTAVAWGKSVHQRRRLAAKPVAVQ</sequence>
<feature type="transmembrane region" description="Helical" evidence="1">
    <location>
        <begin position="301"/>
        <end position="317"/>
    </location>
</feature>
<evidence type="ECO:0000313" key="2">
    <source>
        <dbReference type="EMBL" id="VYS73090.1"/>
    </source>
</evidence>
<dbReference type="EMBL" id="CACRSP010000001">
    <property type="protein sequence ID" value="VYS73090.1"/>
    <property type="molecule type" value="Genomic_DNA"/>
</dbReference>
<gene>
    <name evidence="2" type="ORF">BDLFYP24_00073</name>
</gene>
<feature type="transmembrane region" description="Helical" evidence="1">
    <location>
        <begin position="477"/>
        <end position="494"/>
    </location>
</feature>
<evidence type="ECO:0008006" key="3">
    <source>
        <dbReference type="Google" id="ProtNLM"/>
    </source>
</evidence>
<accession>A0A6N2QYS7</accession>
<reference evidence="2" key="1">
    <citation type="submission" date="2019-11" db="EMBL/GenBank/DDBJ databases">
        <authorList>
            <person name="Feng L."/>
        </authorList>
    </citation>
    <scope>NUCLEOTIDE SEQUENCE</scope>
    <source>
        <strain evidence="2">BdentiumLFYP24</strain>
    </source>
</reference>
<organism evidence="2">
    <name type="scientific">Bifidobacterium dentium</name>
    <dbReference type="NCBI Taxonomy" id="1689"/>
    <lineage>
        <taxon>Bacteria</taxon>
        <taxon>Bacillati</taxon>
        <taxon>Actinomycetota</taxon>
        <taxon>Actinomycetes</taxon>
        <taxon>Bifidobacteriales</taxon>
        <taxon>Bifidobacteriaceae</taxon>
        <taxon>Bifidobacterium</taxon>
    </lineage>
</organism>